<sequence length="293" mass="30347">MQQFVNLTLGGVIIGAVYAAFALALVLIWRSTRIVNFAQGAMAALTTFIALSLIEGGQSYWVGLAVALVAGLVIGAVVERVVIRPVEGGPELNAVIVTLGLFIAIQALISVLFGVNQRAFVAPFSTIGFKAGDFTLALSPNTLFTLAAVLVVMVGLIALFRFTRVGLAMRASAFGQEVARLLGVRVGRMLTLGWALAAVVGSLAGMLIAAEVTFVAPTFMDSLIVFGFVAAVLGGLDSPIGAVVGGLLLGLALSYVRGYLDDTLVGLAALVILVVVLLVRPGGLFSTTQTRRA</sequence>
<dbReference type="Proteomes" id="UP000471126">
    <property type="component" value="Unassembled WGS sequence"/>
</dbReference>
<comment type="similarity">
    <text evidence="8">Belongs to the binding-protein-dependent transport system permease family. LivHM subfamily.</text>
</comment>
<keyword evidence="2" id="KW-0813">Transport</keyword>
<feature type="transmembrane region" description="Helical" evidence="9">
    <location>
        <begin position="60"/>
        <end position="82"/>
    </location>
</feature>
<name>A0A6P0GFF1_9ACTN</name>
<feature type="transmembrane region" description="Helical" evidence="9">
    <location>
        <begin position="264"/>
        <end position="285"/>
    </location>
</feature>
<evidence type="ECO:0000313" key="10">
    <source>
        <dbReference type="EMBL" id="NEM06003.1"/>
    </source>
</evidence>
<dbReference type="GO" id="GO:0006865">
    <property type="term" value="P:amino acid transport"/>
    <property type="evidence" value="ECO:0007669"/>
    <property type="project" value="UniProtKB-KW"/>
</dbReference>
<evidence type="ECO:0000256" key="6">
    <source>
        <dbReference type="ARBA" id="ARBA00022989"/>
    </source>
</evidence>
<comment type="caution">
    <text evidence="10">The sequence shown here is derived from an EMBL/GenBank/DDBJ whole genome shotgun (WGS) entry which is preliminary data.</text>
</comment>
<gene>
    <name evidence="10" type="ORF">GCU54_08205</name>
</gene>
<evidence type="ECO:0000256" key="9">
    <source>
        <dbReference type="SAM" id="Phobius"/>
    </source>
</evidence>
<accession>A0A6P0GFF1</accession>
<dbReference type="InterPro" id="IPR052157">
    <property type="entry name" value="BCAA_transport_permease"/>
</dbReference>
<feature type="transmembrane region" description="Helical" evidence="9">
    <location>
        <begin position="6"/>
        <end position="27"/>
    </location>
</feature>
<dbReference type="CDD" id="cd06582">
    <property type="entry name" value="TM_PBP1_LivH_like"/>
    <property type="match status" value="1"/>
</dbReference>
<comment type="subcellular location">
    <subcellularLocation>
        <location evidence="1">Cell membrane</location>
        <topology evidence="1">Multi-pass membrane protein</topology>
    </subcellularLocation>
</comment>
<dbReference type="EMBL" id="JAAGWE010000012">
    <property type="protein sequence ID" value="NEM06003.1"/>
    <property type="molecule type" value="Genomic_DNA"/>
</dbReference>
<evidence type="ECO:0000313" key="11">
    <source>
        <dbReference type="Proteomes" id="UP000471126"/>
    </source>
</evidence>
<reference evidence="10 11" key="1">
    <citation type="submission" date="2019-12" db="EMBL/GenBank/DDBJ databases">
        <title>WGS of CPCC 203550 I12A-02606.</title>
        <authorList>
            <person name="Jiang Z."/>
        </authorList>
    </citation>
    <scope>NUCLEOTIDE SEQUENCE [LARGE SCALE GENOMIC DNA]</scope>
    <source>
        <strain evidence="10 11">I12A-02606</strain>
    </source>
</reference>
<feature type="transmembrane region" description="Helical" evidence="9">
    <location>
        <begin position="143"/>
        <end position="162"/>
    </location>
</feature>
<evidence type="ECO:0000256" key="8">
    <source>
        <dbReference type="ARBA" id="ARBA00037998"/>
    </source>
</evidence>
<evidence type="ECO:0000256" key="7">
    <source>
        <dbReference type="ARBA" id="ARBA00023136"/>
    </source>
</evidence>
<organism evidence="10 11">
    <name type="scientific">Geodermatophilus normandii</name>
    <dbReference type="NCBI Taxonomy" id="1137989"/>
    <lineage>
        <taxon>Bacteria</taxon>
        <taxon>Bacillati</taxon>
        <taxon>Actinomycetota</taxon>
        <taxon>Actinomycetes</taxon>
        <taxon>Geodermatophilales</taxon>
        <taxon>Geodermatophilaceae</taxon>
        <taxon>Geodermatophilus</taxon>
    </lineage>
</organism>
<keyword evidence="6 9" id="KW-1133">Transmembrane helix</keyword>
<keyword evidence="7 9" id="KW-0472">Membrane</keyword>
<dbReference type="PANTHER" id="PTHR11795">
    <property type="entry name" value="BRANCHED-CHAIN AMINO ACID TRANSPORT SYSTEM PERMEASE PROTEIN LIVH"/>
    <property type="match status" value="1"/>
</dbReference>
<dbReference type="AlphaFoldDB" id="A0A6P0GFF1"/>
<keyword evidence="4 9" id="KW-0812">Transmembrane</keyword>
<feature type="transmembrane region" description="Helical" evidence="9">
    <location>
        <begin position="189"/>
        <end position="208"/>
    </location>
</feature>
<evidence type="ECO:0000256" key="3">
    <source>
        <dbReference type="ARBA" id="ARBA00022475"/>
    </source>
</evidence>
<dbReference type="InterPro" id="IPR001851">
    <property type="entry name" value="ABC_transp_permease"/>
</dbReference>
<dbReference type="Pfam" id="PF02653">
    <property type="entry name" value="BPD_transp_2"/>
    <property type="match status" value="1"/>
</dbReference>
<feature type="transmembrane region" description="Helical" evidence="9">
    <location>
        <begin position="214"/>
        <end position="233"/>
    </location>
</feature>
<dbReference type="PANTHER" id="PTHR11795:SF451">
    <property type="entry name" value="ABC TRANSPORTER PERMEASE PROTEIN"/>
    <property type="match status" value="1"/>
</dbReference>
<evidence type="ECO:0000256" key="5">
    <source>
        <dbReference type="ARBA" id="ARBA00022970"/>
    </source>
</evidence>
<keyword evidence="5" id="KW-0029">Amino-acid transport</keyword>
<evidence type="ECO:0000256" key="2">
    <source>
        <dbReference type="ARBA" id="ARBA00022448"/>
    </source>
</evidence>
<feature type="transmembrane region" description="Helical" evidence="9">
    <location>
        <begin position="94"/>
        <end position="115"/>
    </location>
</feature>
<dbReference type="RefSeq" id="WP_163476146.1">
    <property type="nucleotide sequence ID" value="NZ_JAAGWE010000012.1"/>
</dbReference>
<keyword evidence="3" id="KW-1003">Cell membrane</keyword>
<dbReference type="GO" id="GO:0022857">
    <property type="term" value="F:transmembrane transporter activity"/>
    <property type="evidence" value="ECO:0007669"/>
    <property type="project" value="InterPro"/>
</dbReference>
<evidence type="ECO:0000256" key="1">
    <source>
        <dbReference type="ARBA" id="ARBA00004651"/>
    </source>
</evidence>
<proteinExistence type="inferred from homology"/>
<dbReference type="GO" id="GO:0005886">
    <property type="term" value="C:plasma membrane"/>
    <property type="evidence" value="ECO:0007669"/>
    <property type="project" value="UniProtKB-SubCell"/>
</dbReference>
<protein>
    <submittedName>
        <fullName evidence="10">Branched-chain amino acid ABC transporter permease</fullName>
    </submittedName>
</protein>
<evidence type="ECO:0000256" key="4">
    <source>
        <dbReference type="ARBA" id="ARBA00022692"/>
    </source>
</evidence>
<feature type="transmembrane region" description="Helical" evidence="9">
    <location>
        <begin position="34"/>
        <end position="54"/>
    </location>
</feature>